<dbReference type="EMBL" id="LYBW01000060">
    <property type="protein sequence ID" value="ODR89712.1"/>
    <property type="molecule type" value="Genomic_DNA"/>
</dbReference>
<feature type="binding site" evidence="5">
    <location>
        <position position="53"/>
    </location>
    <ligand>
        <name>Cu cation</name>
        <dbReference type="ChEBI" id="CHEBI:23378"/>
    </ligand>
</feature>
<keyword evidence="4" id="KW-0249">Electron transport</keyword>
<evidence type="ECO:0000256" key="1">
    <source>
        <dbReference type="ARBA" id="ARBA00004418"/>
    </source>
</evidence>
<accession>A0A1E3V7V1</accession>
<evidence type="ECO:0000256" key="2">
    <source>
        <dbReference type="ARBA" id="ARBA00022448"/>
    </source>
</evidence>
<dbReference type="OrthoDB" id="9796416at2"/>
<proteinExistence type="predicted"/>
<dbReference type="InterPro" id="IPR028096">
    <property type="entry name" value="EfeO_Cupredoxin"/>
</dbReference>
<dbReference type="GO" id="GO:0005507">
    <property type="term" value="F:copper ion binding"/>
    <property type="evidence" value="ECO:0007669"/>
    <property type="project" value="InterPro"/>
</dbReference>
<feature type="chain" id="PRO_5009137992" evidence="6">
    <location>
        <begin position="19"/>
        <end position="100"/>
    </location>
</feature>
<evidence type="ECO:0000313" key="9">
    <source>
        <dbReference type="Proteomes" id="UP000094342"/>
    </source>
</evidence>
<organism evidence="8 9">
    <name type="scientific">Sinorhizobium alkalisoli</name>
    <dbReference type="NCBI Taxonomy" id="1752398"/>
    <lineage>
        <taxon>Bacteria</taxon>
        <taxon>Pseudomonadati</taxon>
        <taxon>Pseudomonadota</taxon>
        <taxon>Alphaproteobacteria</taxon>
        <taxon>Hyphomicrobiales</taxon>
        <taxon>Rhizobiaceae</taxon>
        <taxon>Sinorhizobium/Ensifer group</taxon>
        <taxon>Sinorhizobium</taxon>
    </lineage>
</organism>
<dbReference type="CDD" id="cd13921">
    <property type="entry name" value="Amicyanin"/>
    <property type="match status" value="1"/>
</dbReference>
<dbReference type="STRING" id="1752398.A8M32_16065"/>
<dbReference type="InterPro" id="IPR008972">
    <property type="entry name" value="Cupredoxin"/>
</dbReference>
<evidence type="ECO:0000256" key="4">
    <source>
        <dbReference type="ARBA" id="ARBA00022982"/>
    </source>
</evidence>
<evidence type="ECO:0000313" key="8">
    <source>
        <dbReference type="EMBL" id="ODR89712.1"/>
    </source>
</evidence>
<keyword evidence="9" id="KW-1185">Reference proteome</keyword>
<comment type="subcellular location">
    <subcellularLocation>
        <location evidence="1">Periplasm</location>
    </subcellularLocation>
</comment>
<feature type="signal peptide" evidence="6">
    <location>
        <begin position="1"/>
        <end position="18"/>
    </location>
</feature>
<keyword evidence="5" id="KW-0186">Copper</keyword>
<keyword evidence="3" id="KW-0574">Periplasm</keyword>
<keyword evidence="2" id="KW-0813">Transport</keyword>
<feature type="domain" description="EfeO-type cupredoxin-like" evidence="7">
    <location>
        <begin position="4"/>
        <end position="99"/>
    </location>
</feature>
<dbReference type="PRINTS" id="PR00155">
    <property type="entry name" value="AMICYANIN"/>
</dbReference>
<dbReference type="GO" id="GO:0009055">
    <property type="term" value="F:electron transfer activity"/>
    <property type="evidence" value="ECO:0007669"/>
    <property type="project" value="InterPro"/>
</dbReference>
<evidence type="ECO:0000256" key="3">
    <source>
        <dbReference type="ARBA" id="ARBA00022764"/>
    </source>
</evidence>
<evidence type="ECO:0000256" key="5">
    <source>
        <dbReference type="PIRSR" id="PIRSR602386-1"/>
    </source>
</evidence>
<dbReference type="AlphaFoldDB" id="A0A1E3V7V1"/>
<sequence length="100" mass="10514">MRIALTVAIFALALPAYAAGHAVQIKGMKFNPAKLNVAAGDTITFTNGDSRRHTATALDGSFDTGRLASGKNATVRIVTAGRHDFKCMIHPSMKGTVTAK</sequence>
<comment type="cofactor">
    <cofactor evidence="5">
        <name>Cu cation</name>
        <dbReference type="ChEBI" id="CHEBI:23378"/>
    </cofactor>
    <text evidence="5">Binds 1 copper ion per subunit.</text>
</comment>
<feature type="binding site" evidence="5">
    <location>
        <position position="90"/>
    </location>
    <ligand>
        <name>Cu cation</name>
        <dbReference type="ChEBI" id="CHEBI:23378"/>
    </ligand>
</feature>
<dbReference type="PANTHER" id="PTHR36507">
    <property type="entry name" value="BLL1555 PROTEIN"/>
    <property type="match status" value="1"/>
</dbReference>
<dbReference type="Pfam" id="PF13473">
    <property type="entry name" value="Cupredoxin_1"/>
    <property type="match status" value="1"/>
</dbReference>
<evidence type="ECO:0000259" key="7">
    <source>
        <dbReference type="Pfam" id="PF13473"/>
    </source>
</evidence>
<evidence type="ECO:0000256" key="6">
    <source>
        <dbReference type="SAM" id="SignalP"/>
    </source>
</evidence>
<feature type="binding site" evidence="5">
    <location>
        <position position="93"/>
    </location>
    <ligand>
        <name>Cu cation</name>
        <dbReference type="ChEBI" id="CHEBI:23378"/>
    </ligand>
</feature>
<dbReference type="RefSeq" id="WP_069459419.1">
    <property type="nucleotide sequence ID" value="NZ_LYBW01000060.1"/>
</dbReference>
<keyword evidence="6" id="KW-0732">Signal</keyword>
<dbReference type="SUPFAM" id="SSF49503">
    <property type="entry name" value="Cupredoxins"/>
    <property type="match status" value="1"/>
</dbReference>
<reference evidence="9" key="1">
    <citation type="submission" date="2016-05" db="EMBL/GenBank/DDBJ databases">
        <authorList>
            <person name="Li Y."/>
        </authorList>
    </citation>
    <scope>NUCLEOTIDE SEQUENCE [LARGE SCALE GENOMIC DNA]</scope>
    <source>
        <strain evidence="9">YIC4027</strain>
    </source>
</reference>
<dbReference type="InterPro" id="IPR052721">
    <property type="entry name" value="ET_Amicyanin"/>
</dbReference>
<comment type="caution">
    <text evidence="8">The sequence shown here is derived from an EMBL/GenBank/DDBJ whole genome shotgun (WGS) entry which is preliminary data.</text>
</comment>
<dbReference type="PANTHER" id="PTHR36507:SF1">
    <property type="entry name" value="BLL1555 PROTEIN"/>
    <property type="match status" value="1"/>
</dbReference>
<gene>
    <name evidence="8" type="ORF">A8M32_16065</name>
</gene>
<dbReference type="InterPro" id="IPR002386">
    <property type="entry name" value="Amicyanin/Pseudoazurin"/>
</dbReference>
<feature type="binding site" evidence="5">
    <location>
        <position position="87"/>
    </location>
    <ligand>
        <name>Cu cation</name>
        <dbReference type="ChEBI" id="CHEBI:23378"/>
    </ligand>
</feature>
<keyword evidence="5" id="KW-0479">Metal-binding</keyword>
<dbReference type="InterPro" id="IPR035668">
    <property type="entry name" value="Amicyanin"/>
</dbReference>
<dbReference type="Proteomes" id="UP000094342">
    <property type="component" value="Unassembled WGS sequence"/>
</dbReference>
<protein>
    <submittedName>
        <fullName evidence="8">Copper-binding protein</fullName>
    </submittedName>
</protein>
<dbReference type="GO" id="GO:0042597">
    <property type="term" value="C:periplasmic space"/>
    <property type="evidence" value="ECO:0007669"/>
    <property type="project" value="UniProtKB-SubCell"/>
</dbReference>
<name>A0A1E3V7V1_9HYPH</name>
<dbReference type="Gene3D" id="2.60.40.420">
    <property type="entry name" value="Cupredoxins - blue copper proteins"/>
    <property type="match status" value="1"/>
</dbReference>